<keyword evidence="7 14" id="KW-1133">Transmembrane helix</keyword>
<accession>A0A9Q1HCX5</accession>
<keyword evidence="5" id="KW-0862">Zinc</keyword>
<organism evidence="15 16">
    <name type="scientific">Holothuria leucospilota</name>
    <name type="common">Black long sea cucumber</name>
    <name type="synonym">Mertensiothuria leucospilota</name>
    <dbReference type="NCBI Taxonomy" id="206669"/>
    <lineage>
        <taxon>Eukaryota</taxon>
        <taxon>Metazoa</taxon>
        <taxon>Echinodermata</taxon>
        <taxon>Eleutherozoa</taxon>
        <taxon>Echinozoa</taxon>
        <taxon>Holothuroidea</taxon>
        <taxon>Aspidochirotacea</taxon>
        <taxon>Aspidochirotida</taxon>
        <taxon>Holothuriidae</taxon>
        <taxon>Holothuria</taxon>
    </lineage>
</organism>
<evidence type="ECO:0000313" key="16">
    <source>
        <dbReference type="Proteomes" id="UP001152320"/>
    </source>
</evidence>
<feature type="transmembrane region" description="Helical" evidence="14">
    <location>
        <begin position="6"/>
        <end position="26"/>
    </location>
</feature>
<feature type="transmembrane region" description="Helical" evidence="14">
    <location>
        <begin position="320"/>
        <end position="342"/>
    </location>
</feature>
<keyword evidence="9 14" id="KW-0472">Membrane</keyword>
<dbReference type="Proteomes" id="UP001152320">
    <property type="component" value="Chromosome 6"/>
</dbReference>
<feature type="transmembrane region" description="Helical" evidence="14">
    <location>
        <begin position="223"/>
        <end position="244"/>
    </location>
</feature>
<name>A0A9Q1HCX5_HOLLE</name>
<gene>
    <name evidence="15" type="ORF">HOLleu_14966</name>
</gene>
<evidence type="ECO:0000256" key="13">
    <source>
        <dbReference type="ARBA" id="ARBA00042778"/>
    </source>
</evidence>
<dbReference type="EMBL" id="JAIZAY010000006">
    <property type="protein sequence ID" value="KAJ8040621.1"/>
    <property type="molecule type" value="Genomic_DNA"/>
</dbReference>
<evidence type="ECO:0000256" key="1">
    <source>
        <dbReference type="ARBA" id="ARBA00004424"/>
    </source>
</evidence>
<keyword evidence="3" id="KW-1003">Cell membrane</keyword>
<dbReference type="Pfam" id="PF02535">
    <property type="entry name" value="Zip"/>
    <property type="match status" value="1"/>
</dbReference>
<evidence type="ECO:0000256" key="14">
    <source>
        <dbReference type="SAM" id="Phobius"/>
    </source>
</evidence>
<dbReference type="GO" id="GO:0005385">
    <property type="term" value="F:zinc ion transmembrane transporter activity"/>
    <property type="evidence" value="ECO:0007669"/>
    <property type="project" value="TreeGrafter"/>
</dbReference>
<feature type="transmembrane region" description="Helical" evidence="14">
    <location>
        <begin position="87"/>
        <end position="104"/>
    </location>
</feature>
<comment type="caution">
    <text evidence="15">The sequence shown here is derived from an EMBL/GenBank/DDBJ whole genome shotgun (WGS) entry which is preliminary data.</text>
</comment>
<keyword evidence="4 14" id="KW-0812">Transmembrane</keyword>
<keyword evidence="6" id="KW-0864">Zinc transport</keyword>
<keyword evidence="16" id="KW-1185">Reference proteome</keyword>
<dbReference type="OrthoDB" id="448280at2759"/>
<dbReference type="PANTHER" id="PTHR11040">
    <property type="entry name" value="ZINC/IRON TRANSPORTER"/>
    <property type="match status" value="1"/>
</dbReference>
<evidence type="ECO:0000256" key="2">
    <source>
        <dbReference type="ARBA" id="ARBA00022448"/>
    </source>
</evidence>
<protein>
    <recommendedName>
        <fullName evidence="11">Zinc transporter ZIP3</fullName>
    </recommendedName>
    <alternativeName>
        <fullName evidence="13">Solute carrier family 39 member 3</fullName>
    </alternativeName>
    <alternativeName>
        <fullName evidence="12">Zrt- and Irt-like protein 3</fullName>
    </alternativeName>
</protein>
<evidence type="ECO:0000256" key="4">
    <source>
        <dbReference type="ARBA" id="ARBA00022692"/>
    </source>
</evidence>
<evidence type="ECO:0000256" key="7">
    <source>
        <dbReference type="ARBA" id="ARBA00022989"/>
    </source>
</evidence>
<evidence type="ECO:0000256" key="3">
    <source>
        <dbReference type="ARBA" id="ARBA00022475"/>
    </source>
</evidence>
<dbReference type="GO" id="GO:0016324">
    <property type="term" value="C:apical plasma membrane"/>
    <property type="evidence" value="ECO:0007669"/>
    <property type="project" value="UniProtKB-SubCell"/>
</dbReference>
<feature type="transmembrane region" description="Helical" evidence="14">
    <location>
        <begin position="197"/>
        <end position="217"/>
    </location>
</feature>
<feature type="transmembrane region" description="Helical" evidence="14">
    <location>
        <begin position="285"/>
        <end position="308"/>
    </location>
</feature>
<comment type="subcellular location">
    <subcellularLocation>
        <location evidence="1">Apical cell membrane</location>
        <topology evidence="1">Multi-pass membrane protein</topology>
    </subcellularLocation>
</comment>
<feature type="transmembrane region" description="Helical" evidence="14">
    <location>
        <begin position="46"/>
        <end position="67"/>
    </location>
</feature>
<evidence type="ECO:0000256" key="12">
    <source>
        <dbReference type="ARBA" id="ARBA00041702"/>
    </source>
</evidence>
<evidence type="ECO:0000256" key="11">
    <source>
        <dbReference type="ARBA" id="ARBA00039395"/>
    </source>
</evidence>
<sequence>MDNQTIQLIAAGGIFLSTFLAALLPLKIIGTSKSSSYGRPFGSYRVLSICNCLAGGVFLTTCFLGLIPSAQKKFDHIYEKLSVQNNYPITEAVVLAGFYMILIFERIMSAVQEFGCKKDNSYLFEMDQLSQQRRGRHDSSDSEDEIDLFEMQPTKPMLHRENGKVGPLLKKKNSKNWDSGHGHSHLQDINGRNLGRALIVLMALSIHSVFEGMALGVEKDQKNAIYLIIAILAHETLAAFALGANMVKNGVSGKVFVFYATVFSLTIPVGISIGLVINVNESNSAKIAAAVTQALAAGVFIFVTFFEIFGHEFENQQDWLLKVVASLVGFLLLAGLEVLFMMY</sequence>
<dbReference type="PANTHER" id="PTHR11040:SF221">
    <property type="entry name" value="ZINC TRANSPORTER ZIP3"/>
    <property type="match status" value="1"/>
</dbReference>
<evidence type="ECO:0000256" key="5">
    <source>
        <dbReference type="ARBA" id="ARBA00022833"/>
    </source>
</evidence>
<evidence type="ECO:0000256" key="10">
    <source>
        <dbReference type="ARBA" id="ARBA00036307"/>
    </source>
</evidence>
<evidence type="ECO:0000313" key="15">
    <source>
        <dbReference type="EMBL" id="KAJ8040621.1"/>
    </source>
</evidence>
<keyword evidence="2" id="KW-0813">Transport</keyword>
<evidence type="ECO:0000256" key="9">
    <source>
        <dbReference type="ARBA" id="ARBA00023136"/>
    </source>
</evidence>
<feature type="transmembrane region" description="Helical" evidence="14">
    <location>
        <begin position="256"/>
        <end position="279"/>
    </location>
</feature>
<dbReference type="AlphaFoldDB" id="A0A9Q1HCX5"/>
<evidence type="ECO:0000256" key="8">
    <source>
        <dbReference type="ARBA" id="ARBA00023065"/>
    </source>
</evidence>
<keyword evidence="8" id="KW-0406">Ion transport</keyword>
<comment type="catalytic activity">
    <reaction evidence="10">
        <text>Zn(2+)(in) = Zn(2+)(out)</text>
        <dbReference type="Rhea" id="RHEA:29351"/>
        <dbReference type="ChEBI" id="CHEBI:29105"/>
    </reaction>
    <physiologicalReaction direction="left-to-right" evidence="10">
        <dbReference type="Rhea" id="RHEA:29352"/>
    </physiologicalReaction>
</comment>
<evidence type="ECO:0000256" key="6">
    <source>
        <dbReference type="ARBA" id="ARBA00022906"/>
    </source>
</evidence>
<dbReference type="InterPro" id="IPR003689">
    <property type="entry name" value="ZIP"/>
</dbReference>
<proteinExistence type="predicted"/>
<reference evidence="15" key="1">
    <citation type="submission" date="2021-10" db="EMBL/GenBank/DDBJ databases">
        <title>Tropical sea cucumber genome reveals ecological adaptation and Cuvierian tubules defense mechanism.</title>
        <authorList>
            <person name="Chen T."/>
        </authorList>
    </citation>
    <scope>NUCLEOTIDE SEQUENCE</scope>
    <source>
        <strain evidence="15">Nanhai2018</strain>
        <tissue evidence="15">Muscle</tissue>
    </source>
</reference>